<name>A0A2H0UZQ0_9BACT</name>
<sequence length="860" mass="99433">MRSLENFNYIEQFTGVKPDIQEIERIQKEQSPEEISAEKRLQELYAKELLAGNVEGITQLESQFGTTFKMDGGDLQVFYTKILVEDVPNKAGLINFLLSRTNITPAPEIIIAHYKSEDFKLSDEEIEILKVLRSNESLQNAIEQIDLDKAAEITEHNLIRYIKFLGTETSELFPHTYEKAFEQITSKLTENQDIADYFVENLGYYYQEPWVAENVAKAIQEYSVAQKFVYATQNDQTIWKDEPWVSDILTKANEIVAKHKAQFPDEDWQDQDSGSYGYSHDNEGFSETDPYENHPWRFDSQKIHLASAISELMAGALNTKEIEALSINAQEAGPILAKINEQISTAYDKFLEGVRTNKNIKDDDRNALIDPESSEIKMSSLLDNVRSFIARYLVQSVEGDVTKFSELGDLSKDIERILQEGFKRYIKIHEVDVPLYDKLYEEFDNLRETGRYPLEVFLGRDGIYAYIGRRTQDVARRRKLGLEGRKKLKESGEILEIHPKYTVYPRYFRDNINYETKKQFLQQEGISADADPLFYDTGYTGTIPEQIMRVMDFDSEDIERRIRLLSAPSVHRRVKGIPENARSEIIEYIEHNAKLEETAEGLLIEEKTGKIRHVAKPTSPEEQFYFMMVKQAVARHYWLQEQLHHEPSGNINLDSEHYTIRIRQDYAQLLPKEFMSDPKTFFEQHGELLKGSKGEGEYPDEEVVLFKLTDGTEIVAKRIELRKAKEARKEFAILIAAKKAGLPTADPVGFLSGKEDKDGSYLLMKKIEGRSGRKFEKELKESGKYSEDQIKGIMQIVVEKNKEMAELFRTSLKIDKRWRIKDTIIEFNEETGEVEAVIPIDWERAQNFNPSTPKEIDELT</sequence>
<dbReference type="AlphaFoldDB" id="A0A2H0UZQ0"/>
<gene>
    <name evidence="1" type="ORF">COU01_02295</name>
</gene>
<accession>A0A2H0UZQ0</accession>
<proteinExistence type="predicted"/>
<protein>
    <submittedName>
        <fullName evidence="1">Uncharacterized protein</fullName>
    </submittedName>
</protein>
<comment type="caution">
    <text evidence="1">The sequence shown here is derived from an EMBL/GenBank/DDBJ whole genome shotgun (WGS) entry which is preliminary data.</text>
</comment>
<dbReference type="Proteomes" id="UP000228510">
    <property type="component" value="Unassembled WGS sequence"/>
</dbReference>
<evidence type="ECO:0000313" key="1">
    <source>
        <dbReference type="EMBL" id="PIR92326.1"/>
    </source>
</evidence>
<organism evidence="1 2">
    <name type="scientific">Candidatus Falkowbacteria bacterium CG10_big_fil_rev_8_21_14_0_10_44_15</name>
    <dbReference type="NCBI Taxonomy" id="1974569"/>
    <lineage>
        <taxon>Bacteria</taxon>
        <taxon>Candidatus Falkowiibacteriota</taxon>
    </lineage>
</organism>
<reference evidence="2" key="1">
    <citation type="submission" date="2017-09" db="EMBL/GenBank/DDBJ databases">
        <title>Depth-based differentiation of microbial function through sediment-hosted aquifers and enrichment of novel symbionts in the deep terrestrial subsurface.</title>
        <authorList>
            <person name="Probst A.J."/>
            <person name="Ladd B."/>
            <person name="Jarett J.K."/>
            <person name="Geller-Mcgrath D.E."/>
            <person name="Sieber C.M.K."/>
            <person name="Emerson J.B."/>
            <person name="Anantharaman K."/>
            <person name="Thomas B.C."/>
            <person name="Malmstrom R."/>
            <person name="Stieglmeier M."/>
            <person name="Klingl A."/>
            <person name="Woyke T."/>
            <person name="Ryan C.M."/>
            <person name="Banfield J.F."/>
        </authorList>
    </citation>
    <scope>NUCLEOTIDE SEQUENCE [LARGE SCALE GENOMIC DNA]</scope>
</reference>
<dbReference type="EMBL" id="PFAT01000029">
    <property type="protein sequence ID" value="PIR92326.1"/>
    <property type="molecule type" value="Genomic_DNA"/>
</dbReference>
<evidence type="ECO:0000313" key="2">
    <source>
        <dbReference type="Proteomes" id="UP000228510"/>
    </source>
</evidence>